<sequence>MLDTAALWYLFVGVDGPSSCFLNLTVGGRETGPRVQLGTLALEFRDWFPMAADRLSCRNELVGCGISNFPHSSECRRTEKKENFTQRDTANRRSAAKLAQIGAPMQRCGRSELRSSFGEQRCRFCVDVRWSAIVGVEEALVAFLSTVGGLVGGVQIGYFKLLKFAVGS</sequence>
<reference evidence="1 2" key="1">
    <citation type="submission" date="2024-09" db="EMBL/GenBank/DDBJ databases">
        <title>Chromosome-scale assembly of Riccia fluitans.</title>
        <authorList>
            <person name="Paukszto L."/>
            <person name="Sawicki J."/>
            <person name="Karawczyk K."/>
            <person name="Piernik-Szablinska J."/>
            <person name="Szczecinska M."/>
            <person name="Mazdziarz M."/>
        </authorList>
    </citation>
    <scope>NUCLEOTIDE SEQUENCE [LARGE SCALE GENOMIC DNA]</scope>
    <source>
        <strain evidence="1">Rf_01</strain>
        <tissue evidence="1">Aerial parts of the thallus</tissue>
    </source>
</reference>
<dbReference type="AlphaFoldDB" id="A0ABD1YZ22"/>
<organism evidence="1 2">
    <name type="scientific">Riccia fluitans</name>
    <dbReference type="NCBI Taxonomy" id="41844"/>
    <lineage>
        <taxon>Eukaryota</taxon>
        <taxon>Viridiplantae</taxon>
        <taxon>Streptophyta</taxon>
        <taxon>Embryophyta</taxon>
        <taxon>Marchantiophyta</taxon>
        <taxon>Marchantiopsida</taxon>
        <taxon>Marchantiidae</taxon>
        <taxon>Marchantiales</taxon>
        <taxon>Ricciaceae</taxon>
        <taxon>Riccia</taxon>
    </lineage>
</organism>
<accession>A0ABD1YZ22</accession>
<comment type="caution">
    <text evidence="1">The sequence shown here is derived from an EMBL/GenBank/DDBJ whole genome shotgun (WGS) entry which is preliminary data.</text>
</comment>
<name>A0ABD1YZ22_9MARC</name>
<proteinExistence type="predicted"/>
<keyword evidence="2" id="KW-1185">Reference proteome</keyword>
<dbReference type="EMBL" id="JBHFFA010000003">
    <property type="protein sequence ID" value="KAL2634597.1"/>
    <property type="molecule type" value="Genomic_DNA"/>
</dbReference>
<protein>
    <submittedName>
        <fullName evidence="1">Uncharacterized protein</fullName>
    </submittedName>
</protein>
<dbReference type="Proteomes" id="UP001605036">
    <property type="component" value="Unassembled WGS sequence"/>
</dbReference>
<evidence type="ECO:0000313" key="2">
    <source>
        <dbReference type="Proteomes" id="UP001605036"/>
    </source>
</evidence>
<evidence type="ECO:0000313" key="1">
    <source>
        <dbReference type="EMBL" id="KAL2634597.1"/>
    </source>
</evidence>
<gene>
    <name evidence="1" type="ORF">R1flu_006076</name>
</gene>